<gene>
    <name evidence="2" type="ORF">DPMN_103706</name>
</gene>
<dbReference type="Proteomes" id="UP000828390">
    <property type="component" value="Unassembled WGS sequence"/>
</dbReference>
<keyword evidence="3" id="KW-1185">Reference proteome</keyword>
<evidence type="ECO:0000313" key="2">
    <source>
        <dbReference type="EMBL" id="KAH3830462.1"/>
    </source>
</evidence>
<feature type="region of interest" description="Disordered" evidence="1">
    <location>
        <begin position="19"/>
        <end position="43"/>
    </location>
</feature>
<name>A0A9D4HEQ7_DREPO</name>
<evidence type="ECO:0000256" key="1">
    <source>
        <dbReference type="SAM" id="MobiDB-lite"/>
    </source>
</evidence>
<dbReference type="AlphaFoldDB" id="A0A9D4HEQ7"/>
<feature type="compositionally biased region" description="Basic and acidic residues" evidence="1">
    <location>
        <begin position="19"/>
        <end position="39"/>
    </location>
</feature>
<proteinExistence type="predicted"/>
<sequence length="160" mass="17000">MLKSVTNFASSVSRNMDRLSLDGGHIRRQEESRRHRPDGVSEGLKQGLTGLGISVLETLKGAQIRACIVIASSSSAQTTPFRAFLARVKGSTATATGLVTGMGKGLVGSLCHRQAKTLPSSDILCCVEAGHVDLTEREVPVTLVLTPEILFVVCTIKTHS</sequence>
<protein>
    <submittedName>
        <fullName evidence="2">Uncharacterized protein</fullName>
    </submittedName>
</protein>
<dbReference type="PANTHER" id="PTHR12517">
    <property type="entry name" value="VACUOLAR PROTEIN SORTING-ASSOCIATED PROTEIN 13B"/>
    <property type="match status" value="1"/>
</dbReference>
<evidence type="ECO:0000313" key="3">
    <source>
        <dbReference type="Proteomes" id="UP000828390"/>
    </source>
</evidence>
<organism evidence="2 3">
    <name type="scientific">Dreissena polymorpha</name>
    <name type="common">Zebra mussel</name>
    <name type="synonym">Mytilus polymorpha</name>
    <dbReference type="NCBI Taxonomy" id="45954"/>
    <lineage>
        <taxon>Eukaryota</taxon>
        <taxon>Metazoa</taxon>
        <taxon>Spiralia</taxon>
        <taxon>Lophotrochozoa</taxon>
        <taxon>Mollusca</taxon>
        <taxon>Bivalvia</taxon>
        <taxon>Autobranchia</taxon>
        <taxon>Heteroconchia</taxon>
        <taxon>Euheterodonta</taxon>
        <taxon>Imparidentia</taxon>
        <taxon>Neoheterodontei</taxon>
        <taxon>Myida</taxon>
        <taxon>Dreissenoidea</taxon>
        <taxon>Dreissenidae</taxon>
        <taxon>Dreissena</taxon>
    </lineage>
</organism>
<accession>A0A9D4HEQ7</accession>
<dbReference type="EMBL" id="JAIWYP010000004">
    <property type="protein sequence ID" value="KAH3830462.1"/>
    <property type="molecule type" value="Genomic_DNA"/>
</dbReference>
<reference evidence="2" key="1">
    <citation type="journal article" date="2019" name="bioRxiv">
        <title>The Genome of the Zebra Mussel, Dreissena polymorpha: A Resource for Invasive Species Research.</title>
        <authorList>
            <person name="McCartney M.A."/>
            <person name="Auch B."/>
            <person name="Kono T."/>
            <person name="Mallez S."/>
            <person name="Zhang Y."/>
            <person name="Obille A."/>
            <person name="Becker A."/>
            <person name="Abrahante J.E."/>
            <person name="Garbe J."/>
            <person name="Badalamenti J.P."/>
            <person name="Herman A."/>
            <person name="Mangelson H."/>
            <person name="Liachko I."/>
            <person name="Sullivan S."/>
            <person name="Sone E.D."/>
            <person name="Koren S."/>
            <person name="Silverstein K.A.T."/>
            <person name="Beckman K.B."/>
            <person name="Gohl D.M."/>
        </authorList>
    </citation>
    <scope>NUCLEOTIDE SEQUENCE</scope>
    <source>
        <strain evidence="2">Duluth1</strain>
        <tissue evidence="2">Whole animal</tissue>
    </source>
</reference>
<comment type="caution">
    <text evidence="2">The sequence shown here is derived from an EMBL/GenBank/DDBJ whole genome shotgun (WGS) entry which is preliminary data.</text>
</comment>
<dbReference type="PANTHER" id="PTHR12517:SF0">
    <property type="entry name" value="INTERMEMBRANE LIPID TRANSFER PROTEIN VPS13B"/>
    <property type="match status" value="1"/>
</dbReference>
<reference evidence="2" key="2">
    <citation type="submission" date="2020-11" db="EMBL/GenBank/DDBJ databases">
        <authorList>
            <person name="McCartney M.A."/>
            <person name="Auch B."/>
            <person name="Kono T."/>
            <person name="Mallez S."/>
            <person name="Becker A."/>
            <person name="Gohl D.M."/>
            <person name="Silverstein K.A.T."/>
            <person name="Koren S."/>
            <person name="Bechman K.B."/>
            <person name="Herman A."/>
            <person name="Abrahante J.E."/>
            <person name="Garbe J."/>
        </authorList>
    </citation>
    <scope>NUCLEOTIDE SEQUENCE</scope>
    <source>
        <strain evidence="2">Duluth1</strain>
        <tissue evidence="2">Whole animal</tissue>
    </source>
</reference>
<dbReference type="InterPro" id="IPR039782">
    <property type="entry name" value="VPS13B"/>
</dbReference>